<gene>
    <name evidence="2" type="ORF">WMO13_06390</name>
</gene>
<feature type="domain" description="[2Fe-2S]-binding" evidence="1">
    <location>
        <begin position="122"/>
        <end position="206"/>
    </location>
</feature>
<accession>A0ABZ3C1M2</accession>
<proteinExistence type="predicted"/>
<dbReference type="InterPro" id="IPR002888">
    <property type="entry name" value="2Fe-2S-bd"/>
</dbReference>
<evidence type="ECO:0000313" key="2">
    <source>
        <dbReference type="EMBL" id="WZW87008.1"/>
    </source>
</evidence>
<evidence type="ECO:0000313" key="3">
    <source>
        <dbReference type="Proteomes" id="UP001449178"/>
    </source>
</evidence>
<protein>
    <submittedName>
        <fullName evidence="2">(2Fe-2S)-binding protein</fullName>
    </submittedName>
</protein>
<name>A0ABZ3C1M2_9GAMM</name>
<dbReference type="PANTHER" id="PTHR45331">
    <property type="entry name" value="OXIDOREDUCTASE, IRON-SULPHUR BINDING SUBUNIT-RELATED-RELATED"/>
    <property type="match status" value="1"/>
</dbReference>
<dbReference type="Gene3D" id="1.10.150.120">
    <property type="entry name" value="[2Fe-2S]-binding domain"/>
    <property type="match status" value="1"/>
</dbReference>
<dbReference type="InterPro" id="IPR036884">
    <property type="entry name" value="2Fe-2S-bd_dom_sf"/>
</dbReference>
<sequence>MKEITSTSVSQITDLTAKDREQVNQEISALLVKKPLSLTINGKLPLSLTINGKLIGPMDVPENMLMIDFLHEYLDLTGTHFGCGQGVCHACTVVEILPDGSKEELRTCIYGAHFFAGKNIVTIEGQAIEDKNGELQLTPIQQAFIDNFAFQCGYCAPGFVAGATVFLDKLNREPIKRAHLEQAIEEALDPHICRCTGYVRYYEAIRDVALATPGCVIEE</sequence>
<dbReference type="InterPro" id="IPR052914">
    <property type="entry name" value="Aldehyde_Oxdr_Iron-Sulfur"/>
</dbReference>
<dbReference type="PANTHER" id="PTHR45331:SF2">
    <property type="entry name" value="OXIDOREDUCTASE WITH IRON-SULFUR SUBUNIT"/>
    <property type="match status" value="1"/>
</dbReference>
<dbReference type="InterPro" id="IPR036010">
    <property type="entry name" value="2Fe-2S_ferredoxin-like_sf"/>
</dbReference>
<dbReference type="SUPFAM" id="SSF47741">
    <property type="entry name" value="CO dehydrogenase ISP C-domain like"/>
    <property type="match status" value="1"/>
</dbReference>
<dbReference type="SUPFAM" id="SSF54292">
    <property type="entry name" value="2Fe-2S ferredoxin-like"/>
    <property type="match status" value="1"/>
</dbReference>
<keyword evidence="3" id="KW-1185">Reference proteome</keyword>
<dbReference type="Pfam" id="PF01799">
    <property type="entry name" value="Fer2_2"/>
    <property type="match status" value="1"/>
</dbReference>
<dbReference type="EMBL" id="CP150637">
    <property type="protein sequence ID" value="WZW87008.1"/>
    <property type="molecule type" value="Genomic_DNA"/>
</dbReference>
<dbReference type="Gene3D" id="3.10.20.30">
    <property type="match status" value="1"/>
</dbReference>
<dbReference type="Proteomes" id="UP001449178">
    <property type="component" value="Chromosome"/>
</dbReference>
<evidence type="ECO:0000259" key="1">
    <source>
        <dbReference type="Pfam" id="PF01799"/>
    </source>
</evidence>
<dbReference type="InterPro" id="IPR012675">
    <property type="entry name" value="Beta-grasp_dom_sf"/>
</dbReference>
<reference evidence="2 3" key="1">
    <citation type="submission" date="2024-03" db="EMBL/GenBank/DDBJ databases">
        <title>Complete Genome Sequence and Annotation of Ignatzschineria larvae DSM 13226.</title>
        <authorList>
            <person name="Cantrell E."/>
            <person name="Burcham Z.M."/>
        </authorList>
    </citation>
    <scope>NUCLEOTIDE SEQUENCE [LARGE SCALE GENOMIC DNA]</scope>
    <source>
        <strain evidence="2 3">DSM 13226</strain>
    </source>
</reference>
<organism evidence="2 3">
    <name type="scientific">Ignatzschineria larvae DSM 13226</name>
    <dbReference type="NCBI Taxonomy" id="1111732"/>
    <lineage>
        <taxon>Bacteria</taxon>
        <taxon>Pseudomonadati</taxon>
        <taxon>Pseudomonadota</taxon>
        <taxon>Gammaproteobacteria</taxon>
        <taxon>Cardiobacteriales</taxon>
        <taxon>Ignatzschineriaceae</taxon>
        <taxon>Ignatzschineria</taxon>
    </lineage>
</organism>